<comment type="similarity">
    <text evidence="3">Belongs to the UTP5 family.</text>
</comment>
<feature type="region of interest" description="Disordered" evidence="4">
    <location>
        <begin position="489"/>
        <end position="600"/>
    </location>
</feature>
<feature type="compositionally biased region" description="Acidic residues" evidence="4">
    <location>
        <begin position="560"/>
        <end position="576"/>
    </location>
</feature>
<evidence type="ECO:0000313" key="7">
    <source>
        <dbReference type="Proteomes" id="UP000242525"/>
    </source>
</evidence>
<keyword evidence="2" id="KW-0539">Nucleus</keyword>
<feature type="domain" description="Small-subunit processome Utp12" evidence="5">
    <location>
        <begin position="379"/>
        <end position="483"/>
    </location>
</feature>
<gene>
    <name evidence="6" type="ORF">BN980_GECA01s00351g</name>
</gene>
<dbReference type="Proteomes" id="UP000242525">
    <property type="component" value="Unassembled WGS sequence"/>
</dbReference>
<reference evidence="6" key="1">
    <citation type="submission" date="2014-03" db="EMBL/GenBank/DDBJ databases">
        <authorList>
            <person name="Casaregola S."/>
        </authorList>
    </citation>
    <scope>NUCLEOTIDE SEQUENCE [LARGE SCALE GENOMIC DNA]</scope>
    <source>
        <strain evidence="6">CLIB 918</strain>
    </source>
</reference>
<dbReference type="GO" id="GO:0032040">
    <property type="term" value="C:small-subunit processome"/>
    <property type="evidence" value="ECO:0007669"/>
    <property type="project" value="UniProtKB-ARBA"/>
</dbReference>
<comment type="subcellular location">
    <subcellularLocation>
        <location evidence="1">Nucleus</location>
        <location evidence="1">Nucleolus</location>
    </subcellularLocation>
</comment>
<keyword evidence="7" id="KW-1185">Reference proteome</keyword>
<protein>
    <submittedName>
        <fullName evidence="6">Similar to Saccharomyces cerevisiae YDR398W UTP5 Subunit of U3-containing Small Subunit (SSU) processome complex involved in production of 18S rRNA and assembly of small ribosomal subunit</fullName>
    </submittedName>
</protein>
<sequence length="600" mass="65764">MTVSAFDGTGKYYATSIHNRVQVLDASDASVAPVEYKLSQEGVTVNSLAWIEGFKKALNTSSDKKKKRKRSSIGVNEKNSLPQDDSLDVLAIGTSVGDVIIFAPSKASVLFTLSNNNSDASSPAGIKDISVVGGNIIWTVREDGLIAEWDLSKEKILTSFTVDGARVALLGGDSLLTVGDAEGRVLKVDPKSGDSVSTIPTESSVKALVRAGDLLLVAGEKFILVLRDNEVVKKINTTTTGAISKISTYEDVLAALSVTGSVELFQLAVSEVDVVDTDNEETKPFLVVKSKKINNIYLTSSSELVVNLSADNKFETIKLKNSSNNFVTGTISLDPSADVKDQQSQEDEDKLEVDSESLSILSTPETYSSALIQALKTGDDSLLDTCLSHRVSEEFVQVAVRKLDRDLAAVLVSKLTDRINQQPTRIFSLTIWIKWVLLTYGGYLLTLPEMAQSMVLFKDLLTSKMSVLPKLLGLQGRLDMLKSQMSLRKDAEKIEPQPTQENEEEEEQEDDAVLIVNGEEDFDDDDDNEEEAEDEEDEEDDDDDLEEEDDIDAVGQLIDNEAEEDDEDEEEEEEEEVAKPVSVKSKSRKRKSKTNGKSKH</sequence>
<dbReference type="InterPro" id="IPR011047">
    <property type="entry name" value="Quinoprotein_ADH-like_sf"/>
</dbReference>
<dbReference type="PANTHER" id="PTHR44267:SF1">
    <property type="entry name" value="WD REPEAT-CONTAINING PROTEIN 43"/>
    <property type="match status" value="1"/>
</dbReference>
<accession>A0A0J9X315</accession>
<dbReference type="GO" id="GO:0000462">
    <property type="term" value="P:maturation of SSU-rRNA from tricistronic rRNA transcript (SSU-rRNA, 5.8S rRNA, LSU-rRNA)"/>
    <property type="evidence" value="ECO:0007669"/>
    <property type="project" value="TreeGrafter"/>
</dbReference>
<evidence type="ECO:0000259" key="5">
    <source>
        <dbReference type="Pfam" id="PF04003"/>
    </source>
</evidence>
<comment type="caution">
    <text evidence="6">The sequence shown here is derived from an EMBL/GenBank/DDBJ whole genome shotgun (WGS) entry which is preliminary data.</text>
</comment>
<feature type="compositionally biased region" description="Basic residues" evidence="4">
    <location>
        <begin position="585"/>
        <end position="600"/>
    </location>
</feature>
<evidence type="ECO:0000256" key="1">
    <source>
        <dbReference type="ARBA" id="ARBA00004604"/>
    </source>
</evidence>
<dbReference type="STRING" id="1173061.A0A0J9X315"/>
<dbReference type="PANTHER" id="PTHR44267">
    <property type="entry name" value="WD REPEAT-CONTAINING PROTEIN 43"/>
    <property type="match status" value="1"/>
</dbReference>
<dbReference type="OrthoDB" id="30195at2759"/>
<dbReference type="EMBL" id="CCBN010000001">
    <property type="protein sequence ID" value="CDO51068.1"/>
    <property type="molecule type" value="Genomic_DNA"/>
</dbReference>
<name>A0A0J9X315_GEOCN</name>
<evidence type="ECO:0000313" key="6">
    <source>
        <dbReference type="EMBL" id="CDO51068.1"/>
    </source>
</evidence>
<dbReference type="Pfam" id="PF04003">
    <property type="entry name" value="Utp12"/>
    <property type="match status" value="1"/>
</dbReference>
<evidence type="ECO:0000256" key="2">
    <source>
        <dbReference type="ARBA" id="ARBA00023242"/>
    </source>
</evidence>
<dbReference type="InterPro" id="IPR015943">
    <property type="entry name" value="WD40/YVTN_repeat-like_dom_sf"/>
</dbReference>
<dbReference type="InterPro" id="IPR007148">
    <property type="entry name" value="SSU_processome_Utp12"/>
</dbReference>
<evidence type="ECO:0000256" key="3">
    <source>
        <dbReference type="ARBA" id="ARBA00038335"/>
    </source>
</evidence>
<organism evidence="6 7">
    <name type="scientific">Geotrichum candidum</name>
    <name type="common">Oospora lactis</name>
    <name type="synonym">Dipodascus geotrichum</name>
    <dbReference type="NCBI Taxonomy" id="1173061"/>
    <lineage>
        <taxon>Eukaryota</taxon>
        <taxon>Fungi</taxon>
        <taxon>Dikarya</taxon>
        <taxon>Ascomycota</taxon>
        <taxon>Saccharomycotina</taxon>
        <taxon>Dipodascomycetes</taxon>
        <taxon>Dipodascales</taxon>
        <taxon>Dipodascaceae</taxon>
        <taxon>Geotrichum</taxon>
    </lineage>
</organism>
<proteinExistence type="inferred from homology"/>
<evidence type="ECO:0000256" key="4">
    <source>
        <dbReference type="SAM" id="MobiDB-lite"/>
    </source>
</evidence>
<feature type="compositionally biased region" description="Acidic residues" evidence="4">
    <location>
        <begin position="501"/>
        <end position="552"/>
    </location>
</feature>
<dbReference type="SUPFAM" id="SSF50998">
    <property type="entry name" value="Quinoprotein alcohol dehydrogenase-like"/>
    <property type="match status" value="1"/>
</dbReference>
<dbReference type="AlphaFoldDB" id="A0A0J9X315"/>
<dbReference type="InterPro" id="IPR052414">
    <property type="entry name" value="U3_snoRNA-assoc_WDR"/>
</dbReference>
<dbReference type="Gene3D" id="2.130.10.10">
    <property type="entry name" value="YVTN repeat-like/Quinoprotein amine dehydrogenase"/>
    <property type="match status" value="1"/>
</dbReference>